<accession>A0A6A4QF11</accession>
<gene>
    <name evidence="1" type="ORF">Lalb_Chr06g0172781</name>
</gene>
<reference evidence="2" key="1">
    <citation type="journal article" date="2020" name="Nat. Commun.">
        <title>Genome sequence of the cluster root forming white lupin.</title>
        <authorList>
            <person name="Hufnagel B."/>
            <person name="Marques A."/>
            <person name="Soriano A."/>
            <person name="Marques L."/>
            <person name="Divol F."/>
            <person name="Doumas P."/>
            <person name="Sallet E."/>
            <person name="Mancinotti D."/>
            <person name="Carrere S."/>
            <person name="Marande W."/>
            <person name="Arribat S."/>
            <person name="Keller J."/>
            <person name="Huneau C."/>
            <person name="Blein T."/>
            <person name="Aime D."/>
            <person name="Laguerre M."/>
            <person name="Taylor J."/>
            <person name="Schubert V."/>
            <person name="Nelson M."/>
            <person name="Geu-Flores F."/>
            <person name="Crespi M."/>
            <person name="Gallardo-Guerrero K."/>
            <person name="Delaux P.-M."/>
            <person name="Salse J."/>
            <person name="Berges H."/>
            <person name="Guyot R."/>
            <person name="Gouzy J."/>
            <person name="Peret B."/>
        </authorList>
    </citation>
    <scope>NUCLEOTIDE SEQUENCE [LARGE SCALE GENOMIC DNA]</scope>
    <source>
        <strain evidence="2">cv. Amiga</strain>
    </source>
</reference>
<proteinExistence type="predicted"/>
<name>A0A6A4QF11_LUPAL</name>
<organism evidence="1 2">
    <name type="scientific">Lupinus albus</name>
    <name type="common">White lupine</name>
    <name type="synonym">Lupinus termis</name>
    <dbReference type="NCBI Taxonomy" id="3870"/>
    <lineage>
        <taxon>Eukaryota</taxon>
        <taxon>Viridiplantae</taxon>
        <taxon>Streptophyta</taxon>
        <taxon>Embryophyta</taxon>
        <taxon>Tracheophyta</taxon>
        <taxon>Spermatophyta</taxon>
        <taxon>Magnoliopsida</taxon>
        <taxon>eudicotyledons</taxon>
        <taxon>Gunneridae</taxon>
        <taxon>Pentapetalae</taxon>
        <taxon>rosids</taxon>
        <taxon>fabids</taxon>
        <taxon>Fabales</taxon>
        <taxon>Fabaceae</taxon>
        <taxon>Papilionoideae</taxon>
        <taxon>50 kb inversion clade</taxon>
        <taxon>genistoids sensu lato</taxon>
        <taxon>core genistoids</taxon>
        <taxon>Genisteae</taxon>
        <taxon>Lupinus</taxon>
    </lineage>
</organism>
<comment type="caution">
    <text evidence="1">The sequence shown here is derived from an EMBL/GenBank/DDBJ whole genome shotgun (WGS) entry which is preliminary data.</text>
</comment>
<protein>
    <submittedName>
        <fullName evidence="1">Uncharacterized protein</fullName>
    </submittedName>
</protein>
<sequence length="49" mass="5690">MTHIITNLFITSHNLNLIFLHFQSGQHPNHHHNHIICPIRSIIITLMLG</sequence>
<dbReference type="EMBL" id="WOCE01000006">
    <property type="protein sequence ID" value="KAE9612410.1"/>
    <property type="molecule type" value="Genomic_DNA"/>
</dbReference>
<dbReference type="Proteomes" id="UP000447434">
    <property type="component" value="Chromosome 6"/>
</dbReference>
<evidence type="ECO:0000313" key="1">
    <source>
        <dbReference type="EMBL" id="KAE9612410.1"/>
    </source>
</evidence>
<dbReference type="AlphaFoldDB" id="A0A6A4QF11"/>
<evidence type="ECO:0000313" key="2">
    <source>
        <dbReference type="Proteomes" id="UP000447434"/>
    </source>
</evidence>
<keyword evidence="2" id="KW-1185">Reference proteome</keyword>